<name>A0A4R6C884_9STAP</name>
<comment type="caution">
    <text evidence="3">The sequence shown here is derived from an EMBL/GenBank/DDBJ whole genome shotgun (WGS) entry which is preliminary data.</text>
</comment>
<dbReference type="Proteomes" id="UP000294865">
    <property type="component" value="Unassembled WGS sequence"/>
</dbReference>
<dbReference type="RefSeq" id="WP_133419316.1">
    <property type="nucleotide sequence ID" value="NZ_JAXJTW010000117.1"/>
</dbReference>
<dbReference type="Gene3D" id="1.25.40.10">
    <property type="entry name" value="Tetratricopeptide repeat domain"/>
    <property type="match status" value="1"/>
</dbReference>
<dbReference type="InterPro" id="IPR010982">
    <property type="entry name" value="Lambda_DNA-bd_dom_sf"/>
</dbReference>
<protein>
    <submittedName>
        <fullName evidence="3">Helix-turn-helix domain-containing protein</fullName>
    </submittedName>
</protein>
<sequence length="415" mass="48603">MNTLGNRIRSLRKEKKMTLAELAGDFMTKGMLSLIENDKNRPSMESLEYIAERLETSVSNLLENGSEVTTNKIYNEIKQILKVPNISHQKEIDDLVSPVINEIQHNRKGAFIFQHYAFTKALIKDVDSAVKYMNMAKSIYADNDDINALVDVEKDYASIYYLIRDYDKALQHAITTYETYKDDLSITNPNIIPNLLSTIGAFCYQNYDIDDCIKYFKLAEEKCIENKTYKHLTPIYKSLCVMYILNQDEAEYKGIYKKFDNIKQLNPDDFQTNFDIFTTEIIYYFYNEQYEKLLQLLDQKDKALKHKEYQQEVENNFDSFWSIYKAISLYHLQEYDKAIRILKNDISDNTFTALADVSIHAQKYTYLALNEERLGNNEGARDYITEAMNMIASIPSNHFTKITEKTYERIMNKSL</sequence>
<dbReference type="SMART" id="SM00530">
    <property type="entry name" value="HTH_XRE"/>
    <property type="match status" value="1"/>
</dbReference>
<dbReference type="PANTHER" id="PTHR46797">
    <property type="entry name" value="HTH-TYPE TRANSCRIPTIONAL REGULATOR"/>
    <property type="match status" value="1"/>
</dbReference>
<dbReference type="InterPro" id="IPR011990">
    <property type="entry name" value="TPR-like_helical_dom_sf"/>
</dbReference>
<proteinExistence type="predicted"/>
<dbReference type="PROSITE" id="PS50943">
    <property type="entry name" value="HTH_CROC1"/>
    <property type="match status" value="1"/>
</dbReference>
<accession>A0A4R6C884</accession>
<dbReference type="GO" id="GO:0003677">
    <property type="term" value="F:DNA binding"/>
    <property type="evidence" value="ECO:0007669"/>
    <property type="project" value="UniProtKB-KW"/>
</dbReference>
<dbReference type="AlphaFoldDB" id="A0A4R6C884"/>
<feature type="domain" description="HTH cro/C1-type" evidence="2">
    <location>
        <begin position="8"/>
        <end position="61"/>
    </location>
</feature>
<organism evidence="3 4">
    <name type="scientific">Macrococcoides canis</name>
    <dbReference type="NCBI Taxonomy" id="1855823"/>
    <lineage>
        <taxon>Bacteria</taxon>
        <taxon>Bacillati</taxon>
        <taxon>Bacillota</taxon>
        <taxon>Bacilli</taxon>
        <taxon>Bacillales</taxon>
        <taxon>Staphylococcaceae</taxon>
        <taxon>Macrococcoides</taxon>
    </lineage>
</organism>
<evidence type="ECO:0000256" key="1">
    <source>
        <dbReference type="ARBA" id="ARBA00023125"/>
    </source>
</evidence>
<evidence type="ECO:0000313" key="4">
    <source>
        <dbReference type="Proteomes" id="UP000294865"/>
    </source>
</evidence>
<dbReference type="SUPFAM" id="SSF47413">
    <property type="entry name" value="lambda repressor-like DNA-binding domains"/>
    <property type="match status" value="1"/>
</dbReference>
<reference evidence="3 4" key="1">
    <citation type="submission" date="2019-01" db="EMBL/GenBank/DDBJ databases">
        <title>Draft genome sequences of Macrococcus caseolyticus, Macrococcus canis, Macrococcus bohemicus and Macrococcus goetzii.</title>
        <authorList>
            <person name="Mazhar S."/>
            <person name="Altermann E."/>
            <person name="Hill C."/>
            <person name="Mcauliffe O."/>
        </authorList>
    </citation>
    <scope>NUCLEOTIDE SEQUENCE [LARGE SCALE GENOMIC DNA]</scope>
    <source>
        <strain evidence="3 4">DPC7162</strain>
    </source>
</reference>
<dbReference type="GO" id="GO:0005829">
    <property type="term" value="C:cytosol"/>
    <property type="evidence" value="ECO:0007669"/>
    <property type="project" value="TreeGrafter"/>
</dbReference>
<keyword evidence="1" id="KW-0238">DNA-binding</keyword>
<dbReference type="SUPFAM" id="SSF48452">
    <property type="entry name" value="TPR-like"/>
    <property type="match status" value="2"/>
</dbReference>
<dbReference type="PANTHER" id="PTHR46797:SF1">
    <property type="entry name" value="METHYLPHOSPHONATE SYNTHASE"/>
    <property type="match status" value="1"/>
</dbReference>
<evidence type="ECO:0000259" key="2">
    <source>
        <dbReference type="PROSITE" id="PS50943"/>
    </source>
</evidence>
<dbReference type="Pfam" id="PF01381">
    <property type="entry name" value="HTH_3"/>
    <property type="match status" value="1"/>
</dbReference>
<gene>
    <name evidence="3" type="ORF">ETI04_04510</name>
</gene>
<dbReference type="InterPro" id="IPR001387">
    <property type="entry name" value="Cro/C1-type_HTH"/>
</dbReference>
<dbReference type="GO" id="GO:0003700">
    <property type="term" value="F:DNA-binding transcription factor activity"/>
    <property type="evidence" value="ECO:0007669"/>
    <property type="project" value="TreeGrafter"/>
</dbReference>
<dbReference type="EMBL" id="SDQG01000001">
    <property type="protein sequence ID" value="TDM18753.1"/>
    <property type="molecule type" value="Genomic_DNA"/>
</dbReference>
<dbReference type="CDD" id="cd00093">
    <property type="entry name" value="HTH_XRE"/>
    <property type="match status" value="1"/>
</dbReference>
<evidence type="ECO:0000313" key="3">
    <source>
        <dbReference type="EMBL" id="TDM18753.1"/>
    </source>
</evidence>
<dbReference type="InterPro" id="IPR050807">
    <property type="entry name" value="TransReg_Diox_bact_type"/>
</dbReference>